<evidence type="ECO:0000313" key="2">
    <source>
        <dbReference type="EMBL" id="GII94988.1"/>
    </source>
</evidence>
<protein>
    <submittedName>
        <fullName evidence="2">Uncharacterized protein</fullName>
    </submittedName>
</protein>
<evidence type="ECO:0000313" key="3">
    <source>
        <dbReference type="Proteomes" id="UP000606172"/>
    </source>
</evidence>
<gene>
    <name evidence="2" type="ORF">Ssi02_52190</name>
</gene>
<keyword evidence="3" id="KW-1185">Reference proteome</keyword>
<name>A0A919RJW7_9ACTN</name>
<sequence>MRLARQSLPAERQLLDEVSPDDGPPEVLRKVFSGMAGALSDASRVVDAGYVRATEDIVTFTLTPAPDPFPYRFLHISDLHVSDPMLNRQVYPQPVEMGSADALTEFLAQLPDRVNNTL</sequence>
<reference evidence="2" key="1">
    <citation type="submission" date="2021-01" db="EMBL/GenBank/DDBJ databases">
        <title>Whole genome shotgun sequence of Sinosporangium siamense NBRC 109515.</title>
        <authorList>
            <person name="Komaki H."/>
            <person name="Tamura T."/>
        </authorList>
    </citation>
    <scope>NUCLEOTIDE SEQUENCE</scope>
    <source>
        <strain evidence="2">NBRC 109515</strain>
    </source>
</reference>
<comment type="caution">
    <text evidence="2">The sequence shown here is derived from an EMBL/GenBank/DDBJ whole genome shotgun (WGS) entry which is preliminary data.</text>
</comment>
<dbReference type="AlphaFoldDB" id="A0A919RJW7"/>
<organism evidence="2 3">
    <name type="scientific">Sinosporangium siamense</name>
    <dbReference type="NCBI Taxonomy" id="1367973"/>
    <lineage>
        <taxon>Bacteria</taxon>
        <taxon>Bacillati</taxon>
        <taxon>Actinomycetota</taxon>
        <taxon>Actinomycetes</taxon>
        <taxon>Streptosporangiales</taxon>
        <taxon>Streptosporangiaceae</taxon>
        <taxon>Sinosporangium</taxon>
    </lineage>
</organism>
<evidence type="ECO:0000256" key="1">
    <source>
        <dbReference type="SAM" id="MobiDB-lite"/>
    </source>
</evidence>
<feature type="region of interest" description="Disordered" evidence="1">
    <location>
        <begin position="1"/>
        <end position="23"/>
    </location>
</feature>
<dbReference type="EMBL" id="BOOW01000032">
    <property type="protein sequence ID" value="GII94988.1"/>
    <property type="molecule type" value="Genomic_DNA"/>
</dbReference>
<accession>A0A919RJW7</accession>
<proteinExistence type="predicted"/>
<dbReference type="Proteomes" id="UP000606172">
    <property type="component" value="Unassembled WGS sequence"/>
</dbReference>
<dbReference type="RefSeq" id="WP_204030001.1">
    <property type="nucleotide sequence ID" value="NZ_BOOW01000032.1"/>
</dbReference>